<evidence type="ECO:0000256" key="6">
    <source>
        <dbReference type="ARBA" id="ARBA00009320"/>
    </source>
</evidence>
<dbReference type="EC" id="2.6.1.42" evidence="7"/>
<comment type="catalytic activity">
    <reaction evidence="11">
        <text>L-valine + 2-oxoglutarate = 3-methyl-2-oxobutanoate + L-glutamate</text>
        <dbReference type="Rhea" id="RHEA:24813"/>
        <dbReference type="ChEBI" id="CHEBI:11851"/>
        <dbReference type="ChEBI" id="CHEBI:16810"/>
        <dbReference type="ChEBI" id="CHEBI:29985"/>
        <dbReference type="ChEBI" id="CHEBI:57762"/>
        <dbReference type="EC" id="2.6.1.42"/>
    </reaction>
</comment>
<dbReference type="Proteomes" id="UP000252893">
    <property type="component" value="Unassembled WGS sequence"/>
</dbReference>
<evidence type="ECO:0000256" key="7">
    <source>
        <dbReference type="ARBA" id="ARBA00013053"/>
    </source>
</evidence>
<evidence type="ECO:0000256" key="4">
    <source>
        <dbReference type="ARBA" id="ARBA00004931"/>
    </source>
</evidence>
<dbReference type="AlphaFoldDB" id="A0A366DY17"/>
<organism evidence="16 17">
    <name type="scientific">Pseudochrobactrum asaccharolyticum</name>
    <dbReference type="NCBI Taxonomy" id="354351"/>
    <lineage>
        <taxon>Bacteria</taxon>
        <taxon>Pseudomonadati</taxon>
        <taxon>Pseudomonadota</taxon>
        <taxon>Alphaproteobacteria</taxon>
        <taxon>Hyphomicrobiales</taxon>
        <taxon>Brucellaceae</taxon>
        <taxon>Pseudochrobactrum</taxon>
    </lineage>
</organism>
<dbReference type="InterPro" id="IPR043131">
    <property type="entry name" value="BCAT-like_N"/>
</dbReference>
<comment type="similarity">
    <text evidence="6 14">Belongs to the class-IV pyridoxal-phosphate-dependent aminotransferase family.</text>
</comment>
<comment type="pathway">
    <text evidence="3">Amino-acid biosynthesis; L-isoleucine biosynthesis; L-isoleucine from 2-oxobutanoate: step 4/4.</text>
</comment>
<proteinExistence type="inferred from homology"/>
<evidence type="ECO:0000256" key="9">
    <source>
        <dbReference type="ARBA" id="ARBA00022898"/>
    </source>
</evidence>
<dbReference type="NCBIfam" id="NF009896">
    <property type="entry name" value="PRK13356.1"/>
    <property type="match status" value="1"/>
</dbReference>
<dbReference type="InterPro" id="IPR036038">
    <property type="entry name" value="Aminotransferase-like"/>
</dbReference>
<protein>
    <recommendedName>
        <fullName evidence="8">Probable branched-chain-amino-acid aminotransferase</fullName>
        <ecNumber evidence="7">2.6.1.42</ecNumber>
    </recommendedName>
</protein>
<keyword evidence="9 15" id="KW-0663">Pyridoxal phosphate</keyword>
<keyword evidence="16" id="KW-0808">Transferase</keyword>
<evidence type="ECO:0000256" key="3">
    <source>
        <dbReference type="ARBA" id="ARBA00004824"/>
    </source>
</evidence>
<evidence type="ECO:0000256" key="12">
    <source>
        <dbReference type="ARBA" id="ARBA00048798"/>
    </source>
</evidence>
<keyword evidence="17" id="KW-1185">Reference proteome</keyword>
<dbReference type="InterPro" id="IPR043132">
    <property type="entry name" value="BCAT-like_C"/>
</dbReference>
<dbReference type="OrthoDB" id="21319at2"/>
<keyword evidence="10" id="KW-0028">Amino-acid biosynthesis</keyword>
<accession>A0A366DY17</accession>
<comment type="function">
    <text evidence="2">Acts on leucine, isoleucine and valine.</text>
</comment>
<dbReference type="EMBL" id="QNRH01000004">
    <property type="protein sequence ID" value="RBO94986.1"/>
    <property type="molecule type" value="Genomic_DNA"/>
</dbReference>
<evidence type="ECO:0000256" key="15">
    <source>
        <dbReference type="RuleBase" id="RU004516"/>
    </source>
</evidence>
<evidence type="ECO:0000256" key="2">
    <source>
        <dbReference type="ARBA" id="ARBA00003109"/>
    </source>
</evidence>
<dbReference type="GO" id="GO:0004084">
    <property type="term" value="F:branched-chain-amino-acid transaminase activity"/>
    <property type="evidence" value="ECO:0007669"/>
    <property type="project" value="UniProtKB-EC"/>
</dbReference>
<comment type="pathway">
    <text evidence="4">Amino-acid biosynthesis; L-valine biosynthesis; L-valine from pyruvate: step 4/4.</text>
</comment>
<dbReference type="GO" id="GO:0009082">
    <property type="term" value="P:branched-chain amino acid biosynthetic process"/>
    <property type="evidence" value="ECO:0007669"/>
    <property type="project" value="UniProtKB-KW"/>
</dbReference>
<dbReference type="SUPFAM" id="SSF56752">
    <property type="entry name" value="D-aminoacid aminotransferase-like PLP-dependent enzymes"/>
    <property type="match status" value="1"/>
</dbReference>
<evidence type="ECO:0000256" key="1">
    <source>
        <dbReference type="ARBA" id="ARBA00001933"/>
    </source>
</evidence>
<comment type="catalytic activity">
    <reaction evidence="12">
        <text>L-isoleucine + 2-oxoglutarate = (S)-3-methyl-2-oxopentanoate + L-glutamate</text>
        <dbReference type="Rhea" id="RHEA:24801"/>
        <dbReference type="ChEBI" id="CHEBI:16810"/>
        <dbReference type="ChEBI" id="CHEBI:29985"/>
        <dbReference type="ChEBI" id="CHEBI:35146"/>
        <dbReference type="ChEBI" id="CHEBI:58045"/>
        <dbReference type="EC" id="2.6.1.42"/>
    </reaction>
</comment>
<comment type="pathway">
    <text evidence="5">Amino-acid biosynthesis; L-leucine biosynthesis; L-leucine from 3-methyl-2-oxobutanoate: step 4/4.</text>
</comment>
<evidence type="ECO:0000256" key="14">
    <source>
        <dbReference type="RuleBase" id="RU004106"/>
    </source>
</evidence>
<reference evidence="16 17" key="1">
    <citation type="submission" date="2018-06" db="EMBL/GenBank/DDBJ databases">
        <title>Genomic Encyclopedia of Type Strains, Phase IV (KMG-IV): sequencing the most valuable type-strain genomes for metagenomic binning, comparative biology and taxonomic classification.</title>
        <authorList>
            <person name="Goeker M."/>
        </authorList>
    </citation>
    <scope>NUCLEOTIDE SEQUENCE [LARGE SCALE GENOMIC DNA]</scope>
    <source>
        <strain evidence="16 17">DSM 25619</strain>
    </source>
</reference>
<gene>
    <name evidence="16" type="ORF">DFR47_104349</name>
</gene>
<evidence type="ECO:0000256" key="10">
    <source>
        <dbReference type="ARBA" id="ARBA00023304"/>
    </source>
</evidence>
<comment type="cofactor">
    <cofactor evidence="1 15">
        <name>pyridoxal 5'-phosphate</name>
        <dbReference type="ChEBI" id="CHEBI:597326"/>
    </cofactor>
</comment>
<comment type="catalytic activity">
    <reaction evidence="13">
        <text>L-leucine + 2-oxoglutarate = 4-methyl-2-oxopentanoate + L-glutamate</text>
        <dbReference type="Rhea" id="RHEA:18321"/>
        <dbReference type="ChEBI" id="CHEBI:16810"/>
        <dbReference type="ChEBI" id="CHEBI:17865"/>
        <dbReference type="ChEBI" id="CHEBI:29985"/>
        <dbReference type="ChEBI" id="CHEBI:57427"/>
        <dbReference type="EC" id="2.6.1.42"/>
    </reaction>
</comment>
<evidence type="ECO:0000256" key="13">
    <source>
        <dbReference type="ARBA" id="ARBA00049229"/>
    </source>
</evidence>
<evidence type="ECO:0000313" key="17">
    <source>
        <dbReference type="Proteomes" id="UP000252893"/>
    </source>
</evidence>
<name>A0A366DY17_9HYPH</name>
<dbReference type="GO" id="GO:0005829">
    <property type="term" value="C:cytosol"/>
    <property type="evidence" value="ECO:0007669"/>
    <property type="project" value="TreeGrafter"/>
</dbReference>
<evidence type="ECO:0000256" key="11">
    <source>
        <dbReference type="ARBA" id="ARBA00048212"/>
    </source>
</evidence>
<dbReference type="RefSeq" id="WP_113944833.1">
    <property type="nucleotide sequence ID" value="NZ_JAHREH010000005.1"/>
</dbReference>
<comment type="caution">
    <text evidence="16">The sequence shown here is derived from an EMBL/GenBank/DDBJ whole genome shotgun (WGS) entry which is preliminary data.</text>
</comment>
<dbReference type="Pfam" id="PF01063">
    <property type="entry name" value="Aminotran_4"/>
    <property type="match status" value="1"/>
</dbReference>
<sequence>MGQIGRSWTFYKGKWHEGDVRILGASSQATWLGSLVFDGARGFEGVIPDLDLHSARVNRSAVALGLKPTYTPEEIMELTRQGMAKFGENAAVYIRPMYWAEEGEANVVLPAAESTDFALCLEEIPLGEPTGFTITTTRFRRPTIETMPLDAKAACLYPNNARMIREARAKGFGNALVCDMLGNVAELASSNVFMVRDGEVFTPAPNGTFLNGITRQRVMGLLRDNGVTVTETTLRVEDFREADEIFSTGNHSKVVPVIGFDDKQLSYGPVAQKARKLYWDWAHS</sequence>
<evidence type="ECO:0000256" key="8">
    <source>
        <dbReference type="ARBA" id="ARBA00014472"/>
    </source>
</evidence>
<dbReference type="FunFam" id="3.20.10.10:FF:000002">
    <property type="entry name" value="D-alanine aminotransferase"/>
    <property type="match status" value="1"/>
</dbReference>
<dbReference type="PANTHER" id="PTHR42743">
    <property type="entry name" value="AMINO-ACID AMINOTRANSFERASE"/>
    <property type="match status" value="1"/>
</dbReference>
<keyword evidence="16" id="KW-0032">Aminotransferase</keyword>
<keyword evidence="10" id="KW-0100">Branched-chain amino acid biosynthesis</keyword>
<dbReference type="PANTHER" id="PTHR42743:SF11">
    <property type="entry name" value="AMINODEOXYCHORISMATE LYASE"/>
    <property type="match status" value="1"/>
</dbReference>
<evidence type="ECO:0000313" key="16">
    <source>
        <dbReference type="EMBL" id="RBO94986.1"/>
    </source>
</evidence>
<dbReference type="InterPro" id="IPR001544">
    <property type="entry name" value="Aminotrans_IV"/>
</dbReference>
<dbReference type="Gene3D" id="3.20.10.10">
    <property type="entry name" value="D-amino Acid Aminotransferase, subunit A, domain 2"/>
    <property type="match status" value="1"/>
</dbReference>
<dbReference type="InterPro" id="IPR018300">
    <property type="entry name" value="Aminotrans_IV_CS"/>
</dbReference>
<dbReference type="Gene3D" id="3.30.470.10">
    <property type="match status" value="1"/>
</dbReference>
<dbReference type="InterPro" id="IPR050571">
    <property type="entry name" value="Class-IV_PLP-Dep_Aminotrnsfr"/>
</dbReference>
<dbReference type="GO" id="GO:0008652">
    <property type="term" value="P:amino acid biosynthetic process"/>
    <property type="evidence" value="ECO:0007669"/>
    <property type="project" value="UniProtKB-ARBA"/>
</dbReference>
<dbReference type="PROSITE" id="PS00770">
    <property type="entry name" value="AA_TRANSFER_CLASS_4"/>
    <property type="match status" value="1"/>
</dbReference>
<evidence type="ECO:0000256" key="5">
    <source>
        <dbReference type="ARBA" id="ARBA00005072"/>
    </source>
</evidence>